<dbReference type="AlphaFoldDB" id="D8U6V9"/>
<keyword evidence="2" id="KW-0812">Transmembrane</keyword>
<proteinExistence type="predicted"/>
<dbReference type="Proteomes" id="UP000001058">
    <property type="component" value="Unassembled WGS sequence"/>
</dbReference>
<evidence type="ECO:0000256" key="1">
    <source>
        <dbReference type="SAM" id="MobiDB-lite"/>
    </source>
</evidence>
<keyword evidence="4" id="KW-1185">Reference proteome</keyword>
<feature type="region of interest" description="Disordered" evidence="1">
    <location>
        <begin position="40"/>
        <end position="73"/>
    </location>
</feature>
<feature type="compositionally biased region" description="Basic and acidic residues" evidence="1">
    <location>
        <begin position="52"/>
        <end position="63"/>
    </location>
</feature>
<gene>
    <name evidence="3" type="ORF">VOLCADRAFT_95200</name>
</gene>
<evidence type="ECO:0000313" key="3">
    <source>
        <dbReference type="EMBL" id="EFJ44581.1"/>
    </source>
</evidence>
<evidence type="ECO:0000313" key="4">
    <source>
        <dbReference type="Proteomes" id="UP000001058"/>
    </source>
</evidence>
<name>D8U6V9_VOLCA</name>
<dbReference type="GeneID" id="9624576"/>
<keyword evidence="2" id="KW-0472">Membrane</keyword>
<dbReference type="KEGG" id="vcn:VOLCADRAFT_95200"/>
<dbReference type="RefSeq" id="XP_002954431.1">
    <property type="nucleotide sequence ID" value="XM_002954385.1"/>
</dbReference>
<evidence type="ECO:0008006" key="5">
    <source>
        <dbReference type="Google" id="ProtNLM"/>
    </source>
</evidence>
<keyword evidence="2" id="KW-1133">Transmembrane helix</keyword>
<accession>D8U6V9</accession>
<dbReference type="OrthoDB" id="195748at2759"/>
<dbReference type="EMBL" id="GL378363">
    <property type="protein sequence ID" value="EFJ44581.1"/>
    <property type="molecule type" value="Genomic_DNA"/>
</dbReference>
<protein>
    <recommendedName>
        <fullName evidence="5">WW domain-containing protein</fullName>
    </recommendedName>
</protein>
<organism evidence="4">
    <name type="scientific">Volvox carteri f. nagariensis</name>
    <dbReference type="NCBI Taxonomy" id="3068"/>
    <lineage>
        <taxon>Eukaryota</taxon>
        <taxon>Viridiplantae</taxon>
        <taxon>Chlorophyta</taxon>
        <taxon>core chlorophytes</taxon>
        <taxon>Chlorophyceae</taxon>
        <taxon>CS clade</taxon>
        <taxon>Chlamydomonadales</taxon>
        <taxon>Volvocaceae</taxon>
        <taxon>Volvox</taxon>
    </lineage>
</organism>
<evidence type="ECO:0000256" key="2">
    <source>
        <dbReference type="SAM" id="Phobius"/>
    </source>
</evidence>
<feature type="transmembrane region" description="Helical" evidence="2">
    <location>
        <begin position="80"/>
        <end position="99"/>
    </location>
</feature>
<reference evidence="3 4" key="1">
    <citation type="journal article" date="2010" name="Science">
        <title>Genomic analysis of organismal complexity in the multicellular green alga Volvox carteri.</title>
        <authorList>
            <person name="Prochnik S.E."/>
            <person name="Umen J."/>
            <person name="Nedelcu A.M."/>
            <person name="Hallmann A."/>
            <person name="Miller S.M."/>
            <person name="Nishii I."/>
            <person name="Ferris P."/>
            <person name="Kuo A."/>
            <person name="Mitros T."/>
            <person name="Fritz-Laylin L.K."/>
            <person name="Hellsten U."/>
            <person name="Chapman J."/>
            <person name="Simakov O."/>
            <person name="Rensing S.A."/>
            <person name="Terry A."/>
            <person name="Pangilinan J."/>
            <person name="Kapitonov V."/>
            <person name="Jurka J."/>
            <person name="Salamov A."/>
            <person name="Shapiro H."/>
            <person name="Schmutz J."/>
            <person name="Grimwood J."/>
            <person name="Lindquist E."/>
            <person name="Lucas S."/>
            <person name="Grigoriev I.V."/>
            <person name="Schmitt R."/>
            <person name="Kirk D."/>
            <person name="Rokhsar D.S."/>
        </authorList>
    </citation>
    <scope>NUCLEOTIDE SEQUENCE [LARGE SCALE GENOMIC DNA]</scope>
    <source>
        <strain evidence="4">f. Nagariensis / Eve</strain>
    </source>
</reference>
<sequence length="104" mass="11181">MTGETTVPGAPKPDTWIEVVDKKTGLIYYWCKRTGETTVLGEPKPGPYGRKAQFDTEDLHVEGEGGQGRAGAEGPSLMRLVANPLIIGVSLLAVLGIAYESFFK</sequence>
<dbReference type="InParanoid" id="D8U6V9"/>